<dbReference type="AlphaFoldDB" id="A0A6L2P1S0"/>
<feature type="compositionally biased region" description="Pro residues" evidence="1">
    <location>
        <begin position="318"/>
        <end position="329"/>
    </location>
</feature>
<feature type="region of interest" description="Disordered" evidence="1">
    <location>
        <begin position="858"/>
        <end position="879"/>
    </location>
</feature>
<feature type="region of interest" description="Disordered" evidence="1">
    <location>
        <begin position="179"/>
        <end position="199"/>
    </location>
</feature>
<name>A0A6L2P1S0_TANCI</name>
<feature type="region of interest" description="Disordered" evidence="1">
    <location>
        <begin position="812"/>
        <end position="842"/>
    </location>
</feature>
<feature type="compositionally biased region" description="Polar residues" evidence="1">
    <location>
        <begin position="447"/>
        <end position="463"/>
    </location>
</feature>
<feature type="region of interest" description="Disordered" evidence="1">
    <location>
        <begin position="294"/>
        <end position="334"/>
    </location>
</feature>
<evidence type="ECO:0000313" key="2">
    <source>
        <dbReference type="EMBL" id="GEU92458.1"/>
    </source>
</evidence>
<sequence length="1182" mass="135838">MRMRYTTKILMHEMNIKRGLMSEYANKFGEDNKEEEKVKKMVEDAIKKRIAKEEESIDNGFARFNTIITSLKALDEDFSSKNYVRKFLKALHSKWRAKVTAIEESKNLTSLSLDEAIIKKDFEMVKGKREQNKSLALKAKKESSNEDSLTFDSKDEEYAMAVRDFNKFFKRRGKFVRQPHDERKSLRGNKDDKNDKSERKCFKCGDPNHIIDEYPKLSRNYNQRAFVGVTWSDSNEDGEEKTKDEKCRMAKASNEVLSETEFFSDDLSSLDEKDLNSEYNQLCKVVLSPSALNATSKTPSTIATSSSSIDYKHKSPMSSPPRVPPPPPTQESGSMDITLTLSPITPLDIQFNTPSPSPPLFGHLISWNLLEAHRATCLWPPRVTLGRLLPHARGLGFKPRRGGFPSGAKKEWGLSPKVKVQVLHTAQLDVTATKALNRFAIEIASTSQTTGDTSVPSAGQASTHPAKGKKNTKQAIITHPLKTTSQPEGELVKNKGKEAMSHEEVKEKESKSNSDAGIKLIGSMVEYSKKKRLKKFAYVTKQGEIIFMTKEYIKDQKKIKQSVKVDVAKKEVKLGREELVNLLGIDVVTNMYKSKLKYDKYCNKMLSKRVLGKIIKCDVLSKGNGPIKLKVYRDDGSDETIQNFKASDLHLTEWELDFNKPLREQDPIIKLNDLSRTKRKQVDDIHDYFRSIKRYKSSIKYEDHPAGTILNELSLEVVMRSILLVDKTTYAQSNPKELFHEILLQGIEKIQDDVGEGEEPNQKEELYEMLEENIHRILIEKSKIEENINENLIKFQDDEKLLQQKQRMKEIFKEPDMPEYLSSTSSESDDDNDDGSQLADENEESYRKIQMMMMMKRRLPKKDEADNNKKEGMANRKATNQKTIVELDPFYGPKFEKYIIENEHLFVPTQLSAKKKKDQTHDEILESFFVNEEENIRKAREFSTELRKKAQQQERERQRKGKKEKDQIGSSCQDNPVFGIDNSLQGSQPTFDLGGSPTYEKMMIISKKKKKMGLKSKYINKTVDPTVALTEDEKILGRIVFNTQEEEEEEVSNDNERTILLRMNIQSLAPWIEIDTSVLGILEDKTKEIDKKIDAQYDKFYEMLSIQMQNDVEKMQMEDVELRSVFERNVLMYQNTNADKILTVAKKATNLKMNGKKNKKKIDCGLYMSMHMKLYEGSTATK</sequence>
<feature type="region of interest" description="Disordered" evidence="1">
    <location>
        <begin position="447"/>
        <end position="472"/>
    </location>
</feature>
<gene>
    <name evidence="2" type="ORF">Tci_064436</name>
</gene>
<protein>
    <submittedName>
        <fullName evidence="2">Zf-CCHC domain-containing protein/UBN2 domain-containing protein</fullName>
    </submittedName>
</protein>
<comment type="caution">
    <text evidence="2">The sequence shown here is derived from an EMBL/GenBank/DDBJ whole genome shotgun (WGS) entry which is preliminary data.</text>
</comment>
<dbReference type="EMBL" id="BKCJ010010634">
    <property type="protein sequence ID" value="GEU92458.1"/>
    <property type="molecule type" value="Genomic_DNA"/>
</dbReference>
<proteinExistence type="predicted"/>
<accession>A0A6L2P1S0</accession>
<organism evidence="2">
    <name type="scientific">Tanacetum cinerariifolium</name>
    <name type="common">Dalmatian daisy</name>
    <name type="synonym">Chrysanthemum cinerariifolium</name>
    <dbReference type="NCBI Taxonomy" id="118510"/>
    <lineage>
        <taxon>Eukaryota</taxon>
        <taxon>Viridiplantae</taxon>
        <taxon>Streptophyta</taxon>
        <taxon>Embryophyta</taxon>
        <taxon>Tracheophyta</taxon>
        <taxon>Spermatophyta</taxon>
        <taxon>Magnoliopsida</taxon>
        <taxon>eudicotyledons</taxon>
        <taxon>Gunneridae</taxon>
        <taxon>Pentapetalae</taxon>
        <taxon>asterids</taxon>
        <taxon>campanulids</taxon>
        <taxon>Asterales</taxon>
        <taxon>Asteraceae</taxon>
        <taxon>Asteroideae</taxon>
        <taxon>Anthemideae</taxon>
        <taxon>Anthemidinae</taxon>
        <taxon>Tanacetum</taxon>
    </lineage>
</organism>
<reference evidence="2" key="1">
    <citation type="journal article" date="2019" name="Sci. Rep.">
        <title>Draft genome of Tanacetum cinerariifolium, the natural source of mosquito coil.</title>
        <authorList>
            <person name="Yamashiro T."/>
            <person name="Shiraishi A."/>
            <person name="Satake H."/>
            <person name="Nakayama K."/>
        </authorList>
    </citation>
    <scope>NUCLEOTIDE SEQUENCE</scope>
</reference>
<feature type="compositionally biased region" description="Low complexity" evidence="1">
    <location>
        <begin position="294"/>
        <end position="309"/>
    </location>
</feature>
<feature type="compositionally biased region" description="Basic and acidic residues" evidence="1">
    <location>
        <begin position="861"/>
        <end position="874"/>
    </location>
</feature>
<evidence type="ECO:0000256" key="1">
    <source>
        <dbReference type="SAM" id="MobiDB-lite"/>
    </source>
</evidence>
<feature type="compositionally biased region" description="Basic and acidic residues" evidence="1">
    <location>
        <begin position="943"/>
        <end position="967"/>
    </location>
</feature>
<feature type="region of interest" description="Disordered" evidence="1">
    <location>
        <begin position="943"/>
        <end position="975"/>
    </location>
</feature>